<dbReference type="GO" id="GO:0031122">
    <property type="term" value="P:cytoplasmic microtubule organization"/>
    <property type="evidence" value="ECO:0007669"/>
    <property type="project" value="TreeGrafter"/>
</dbReference>
<dbReference type="AlphaFoldDB" id="A0AAJ7XAZ4"/>
<dbReference type="Gene3D" id="2.130.10.10">
    <property type="entry name" value="YVTN repeat-like/Quinoprotein amine dehydrogenase"/>
    <property type="match status" value="1"/>
</dbReference>
<dbReference type="RefSeq" id="XP_032827766.1">
    <property type="nucleotide sequence ID" value="XM_032971875.1"/>
</dbReference>
<dbReference type="InterPro" id="IPR015943">
    <property type="entry name" value="WD40/YVTN_repeat-like_dom_sf"/>
</dbReference>
<dbReference type="SMART" id="SM00320">
    <property type="entry name" value="WD40"/>
    <property type="match status" value="3"/>
</dbReference>
<proteinExistence type="predicted"/>
<dbReference type="GO" id="GO:0000922">
    <property type="term" value="C:spindle pole"/>
    <property type="evidence" value="ECO:0007669"/>
    <property type="project" value="TreeGrafter"/>
</dbReference>
<dbReference type="CTD" id="84942"/>
<dbReference type="KEGG" id="pmrn:116952488"/>
<sequence length="406" mass="43952">MGKPPPAHVFRCQAGSRKWRRPRVAMEADAWLLESILAYKELHMFDLQEPTRTIEWVDDNSVCVAGFNSEKKNEILELGLPQKLLPKEKQGMCPERDFKVVHGGFSNRPVYRLESVRGTSLLLSSGPSDNSVQLWQRGGDDTDVVRNVGEIHNSRREQEWSHMCCSSDQLLLHGSSIGTVQTTDLHTRQATFCLGDAVIEGGAGGGLLCALAFVDGGRTLLACGDVGDLWLLDARSGRVAAHAAPSPGPRCACAAASDGGPSGGQAGRPGIRVARFWASGRLAVSDARNLDRVVAATAALESPRRKSTTAPQEAEEPLLCVSWSPTAPEHIALSGFGGMVHIYDTTSWTPDLAPARPSFIHKGHTVVEGDTRDAQVTQHAWHPWRARTLLSAGNDGSLHAWEWALP</sequence>
<dbReference type="InterPro" id="IPR036322">
    <property type="entry name" value="WD40_repeat_dom_sf"/>
</dbReference>
<dbReference type="InterPro" id="IPR001680">
    <property type="entry name" value="WD40_rpt"/>
</dbReference>
<evidence type="ECO:0000313" key="1">
    <source>
        <dbReference type="Proteomes" id="UP001318040"/>
    </source>
</evidence>
<reference evidence="2" key="1">
    <citation type="submission" date="2025-08" db="UniProtKB">
        <authorList>
            <consortium name="RefSeq"/>
        </authorList>
    </citation>
    <scope>IDENTIFICATION</scope>
    <source>
        <tissue evidence="2">Sperm</tissue>
    </source>
</reference>
<dbReference type="SUPFAM" id="SSF50978">
    <property type="entry name" value="WD40 repeat-like"/>
    <property type="match status" value="1"/>
</dbReference>
<protein>
    <submittedName>
        <fullName evidence="2">WD repeat-containing protein 73</fullName>
    </submittedName>
</protein>
<dbReference type="GO" id="GO:0005829">
    <property type="term" value="C:cytosol"/>
    <property type="evidence" value="ECO:0007669"/>
    <property type="project" value="TreeGrafter"/>
</dbReference>
<dbReference type="InterPro" id="IPR042795">
    <property type="entry name" value="Wdr73"/>
</dbReference>
<keyword evidence="1" id="KW-1185">Reference proteome</keyword>
<dbReference type="PANTHER" id="PTHR46947">
    <property type="entry name" value="WD REPEAT-CONTAINING PROTEIN 73"/>
    <property type="match status" value="1"/>
</dbReference>
<organism evidence="1 2">
    <name type="scientific">Petromyzon marinus</name>
    <name type="common">Sea lamprey</name>
    <dbReference type="NCBI Taxonomy" id="7757"/>
    <lineage>
        <taxon>Eukaryota</taxon>
        <taxon>Metazoa</taxon>
        <taxon>Chordata</taxon>
        <taxon>Craniata</taxon>
        <taxon>Vertebrata</taxon>
        <taxon>Cyclostomata</taxon>
        <taxon>Hyperoartia</taxon>
        <taxon>Petromyzontiformes</taxon>
        <taxon>Petromyzontidae</taxon>
        <taxon>Petromyzon</taxon>
    </lineage>
</organism>
<dbReference type="PANTHER" id="PTHR46947:SF1">
    <property type="entry name" value="WD REPEAT-CONTAINING PROTEIN 73"/>
    <property type="match status" value="1"/>
</dbReference>
<gene>
    <name evidence="2" type="primary">WDR73</name>
</gene>
<evidence type="ECO:0000313" key="2">
    <source>
        <dbReference type="RefSeq" id="XP_032827766.1"/>
    </source>
</evidence>
<accession>A0AAJ7XAZ4</accession>
<name>A0AAJ7XAZ4_PETMA</name>
<dbReference type="Proteomes" id="UP001318040">
    <property type="component" value="Chromosome 47"/>
</dbReference>